<dbReference type="RefSeq" id="WP_112443165.1">
    <property type="nucleotide sequence ID" value="NZ_CP030074.1"/>
</dbReference>
<reference evidence="2" key="1">
    <citation type="submission" date="2018-06" db="EMBL/GenBank/DDBJ databases">
        <authorList>
            <person name="Li K."/>
        </authorList>
    </citation>
    <scope>NUCLEOTIDE SEQUENCE [LARGE SCALE GENOMIC DNA]</scope>
    <source>
        <strain evidence="2">ZFG47</strain>
        <plasmid evidence="2">unnamed1</plasmid>
    </source>
</reference>
<proteinExistence type="predicted"/>
<dbReference type="KEGG" id="scad:DN051_43020"/>
<dbReference type="InterPro" id="IPR035992">
    <property type="entry name" value="Ricin_B-like_lectins"/>
</dbReference>
<accession>A0A2Z4JE14</accession>
<dbReference type="Gene3D" id="2.80.10.50">
    <property type="match status" value="1"/>
</dbReference>
<evidence type="ECO:0000313" key="2">
    <source>
        <dbReference type="Proteomes" id="UP000249616"/>
    </source>
</evidence>
<dbReference type="AlphaFoldDB" id="A0A2Z4JE14"/>
<name>A0A2Z4JE14_9ACTN</name>
<gene>
    <name evidence="1" type="ORF">DN051_43020</name>
</gene>
<protein>
    <submittedName>
        <fullName evidence="1">Uncharacterized protein</fullName>
    </submittedName>
</protein>
<evidence type="ECO:0000313" key="1">
    <source>
        <dbReference type="EMBL" id="AWW43345.1"/>
    </source>
</evidence>
<organism evidence="1 2">
    <name type="scientific">Streptomyces cadmiisoli</name>
    <dbReference type="NCBI Taxonomy" id="2184053"/>
    <lineage>
        <taxon>Bacteria</taxon>
        <taxon>Bacillati</taxon>
        <taxon>Actinomycetota</taxon>
        <taxon>Actinomycetes</taxon>
        <taxon>Kitasatosporales</taxon>
        <taxon>Streptomycetaceae</taxon>
        <taxon>Streptomyces</taxon>
        <taxon>Streptomyces aurantiacus group</taxon>
    </lineage>
</organism>
<dbReference type="Proteomes" id="UP000249616">
    <property type="component" value="Plasmid unnamed1"/>
</dbReference>
<keyword evidence="1" id="KW-0614">Plasmid</keyword>
<dbReference type="EMBL" id="CP030074">
    <property type="protein sequence ID" value="AWW43345.1"/>
    <property type="molecule type" value="Genomic_DNA"/>
</dbReference>
<sequence>MNGTAHQDALSVHHAAALMPDITALEDRARALAVISAIADSGSEGEQGYRYAPSGCPHGSGAVLHGYSEARWLQVHFHGDAGAVVFLWDIDADFAPELTYEVEEPWEAVLLQVPEALRPCLYGGDGDSFVTDSGVLLPQYISAVMWRRPEDPAWQTADIPELENPADDSALFVLTDVIAPSPGTVMLSTGLGVERASSALVDAVRHILALRPLTEGIVRTLNPDRSLADVAEVVDAIGYRPVEPALPLDQGAGEGAPLVTQPSARQPFSLGHFLLEPDGDGYHRILVHHSGKALEVTGTAAGGGVVQSEPHDRDSQRFLVQHHIEGEFRDVPGVPGFDPAYDSVQSGSSAIPHPVYRIIAKESGLALQAGAHPGAPVVLAEAHDGDDQLFRRSRLFGYGSWMCLARRDTGESIVVDQQNA</sequence>
<keyword evidence="2" id="KW-1185">Reference proteome</keyword>
<dbReference type="CDD" id="cd00161">
    <property type="entry name" value="beta-trefoil_Ricin-like"/>
    <property type="match status" value="1"/>
</dbReference>
<geneLocation type="plasmid" evidence="1 2">
    <name>unnamed1</name>
</geneLocation>
<dbReference type="SUPFAM" id="SSF50370">
    <property type="entry name" value="Ricin B-like lectins"/>
    <property type="match status" value="1"/>
</dbReference>